<gene>
    <name evidence="1" type="ORF">EJV47_06150</name>
</gene>
<evidence type="ECO:0000313" key="1">
    <source>
        <dbReference type="EMBL" id="RTQ51384.1"/>
    </source>
</evidence>
<comment type="caution">
    <text evidence="1">The sequence shown here is derived from an EMBL/GenBank/DDBJ whole genome shotgun (WGS) entry which is preliminary data.</text>
</comment>
<dbReference type="AlphaFoldDB" id="A0A3S0JFF4"/>
<accession>A0A3S0JFF4</accession>
<keyword evidence="2" id="KW-1185">Reference proteome</keyword>
<organism evidence="1 2">
    <name type="scientific">Hymenobacter gummosus</name>
    <dbReference type="NCBI Taxonomy" id="1776032"/>
    <lineage>
        <taxon>Bacteria</taxon>
        <taxon>Pseudomonadati</taxon>
        <taxon>Bacteroidota</taxon>
        <taxon>Cytophagia</taxon>
        <taxon>Cytophagales</taxon>
        <taxon>Hymenobacteraceae</taxon>
        <taxon>Hymenobacter</taxon>
    </lineage>
</organism>
<reference evidence="1 2" key="1">
    <citation type="submission" date="2018-12" db="EMBL/GenBank/DDBJ databases">
        <title>Hymenobacter gummosus sp. nov., isolated from a spring.</title>
        <authorList>
            <person name="Nie L."/>
        </authorList>
    </citation>
    <scope>NUCLEOTIDE SEQUENCE [LARGE SCALE GENOMIC DNA]</scope>
    <source>
        <strain evidence="1 2">KCTC 52166</strain>
    </source>
</reference>
<evidence type="ECO:0000313" key="2">
    <source>
        <dbReference type="Proteomes" id="UP000282184"/>
    </source>
</evidence>
<dbReference type="Proteomes" id="UP000282184">
    <property type="component" value="Unassembled WGS sequence"/>
</dbReference>
<sequence length="52" mass="5467">MIFVPNSMGQLVLSRQAGAAQELALPALPAGVYLLEARSGSRRASTRLVVAE</sequence>
<dbReference type="InterPro" id="IPR026444">
    <property type="entry name" value="Secre_tail"/>
</dbReference>
<proteinExistence type="predicted"/>
<dbReference type="NCBIfam" id="TIGR04183">
    <property type="entry name" value="Por_Secre_tail"/>
    <property type="match status" value="1"/>
</dbReference>
<dbReference type="RefSeq" id="WP_126692277.1">
    <property type="nucleotide sequence ID" value="NZ_RXOF01000003.1"/>
</dbReference>
<dbReference type="EMBL" id="RXOF01000003">
    <property type="protein sequence ID" value="RTQ51384.1"/>
    <property type="molecule type" value="Genomic_DNA"/>
</dbReference>
<name>A0A3S0JFF4_9BACT</name>
<protein>
    <submittedName>
        <fullName evidence="1">T9SS type A sorting domain-containing protein</fullName>
    </submittedName>
</protein>